<dbReference type="FunCoup" id="A0A6P8IJ21">
    <property type="interactions" value="1917"/>
</dbReference>
<dbReference type="PANTHER" id="PTHR10947:SF3">
    <property type="entry name" value="LEUCINE-RICH REPEAT-CONTAINING PROTEIN 47"/>
    <property type="match status" value="1"/>
</dbReference>
<dbReference type="InterPro" id="IPR055414">
    <property type="entry name" value="LRR_R13L4/SHOC2-like"/>
</dbReference>
<evidence type="ECO:0000313" key="6">
    <source>
        <dbReference type="RefSeq" id="XP_031566774.1"/>
    </source>
</evidence>
<evidence type="ECO:0000259" key="4">
    <source>
        <dbReference type="SMART" id="SM00873"/>
    </source>
</evidence>
<feature type="compositionally biased region" description="Low complexity" evidence="3">
    <location>
        <begin position="262"/>
        <end position="271"/>
    </location>
</feature>
<dbReference type="PANTHER" id="PTHR10947">
    <property type="entry name" value="PHENYLALANYL-TRNA SYNTHETASE BETA CHAIN AND LEUCINE-RICH REPEAT-CONTAINING PROTEIN 47"/>
    <property type="match status" value="1"/>
</dbReference>
<dbReference type="GeneID" id="116301796"/>
<evidence type="ECO:0000313" key="5">
    <source>
        <dbReference type="Proteomes" id="UP000515163"/>
    </source>
</evidence>
<gene>
    <name evidence="6" type="primary">LOC116301796</name>
</gene>
<dbReference type="SMART" id="SM00369">
    <property type="entry name" value="LRR_TYP"/>
    <property type="match status" value="6"/>
</dbReference>
<dbReference type="RefSeq" id="XP_031566774.1">
    <property type="nucleotide sequence ID" value="XM_031710914.1"/>
</dbReference>
<reference evidence="6" key="1">
    <citation type="submission" date="2025-08" db="UniProtKB">
        <authorList>
            <consortium name="RefSeq"/>
        </authorList>
    </citation>
    <scope>IDENTIFICATION</scope>
    <source>
        <tissue evidence="6">Tentacle</tissue>
    </source>
</reference>
<evidence type="ECO:0000256" key="2">
    <source>
        <dbReference type="ARBA" id="ARBA00022737"/>
    </source>
</evidence>
<dbReference type="Pfam" id="PF23598">
    <property type="entry name" value="LRR_14"/>
    <property type="match status" value="1"/>
</dbReference>
<dbReference type="InParanoid" id="A0A6P8IJ21"/>
<dbReference type="AlphaFoldDB" id="A0A6P8IJ21"/>
<sequence length="526" mass="57711">MSWSEVEKASQEQRYELVLNGSAISERISSNGLDISIFQLTKLNFLQISNTNLEELPSEIGNLVNLKTLDLHRNALKTIPASIENVKEIKTLDISGNSLNELPVEFGELDSLHTLNLNCNQLSVIPSVVKLKHLARLDISHNELCDLPDGIFKLELISEIRASSNKIGVLSEEVSNLQMLKVLDMSSNVLEAVPVSLANCLKLKELNLKENRIKDNRLGKLINQCSTKSVLDYVASMKEGKGKGKKSGKKGRTKRMSEGEQESSAESGNQGPVVKVIHGDRVKVLVQPSVLGVRPFIVCTLVRNLDLSDPAVFKKFITIQTKLHESICDQRTVATIATHDLSTLTLPLMYDAAAPTEINLVPLGRQKQMNAEEFVSVLKTEALKQKQKTKRNTLKSGLYKFLSLVEGAPLYAFLRDSAGTTVSLPPVTNSEACKIKASKIDVLIEVTSPKDLGICKQVMAAIIEQMLEAGIKSSENDTASGESMLLLEQVRVTNADGQLKVVYPSNVDLLTESFKVIHLTDMIGAS</sequence>
<dbReference type="InterPro" id="IPR005146">
    <property type="entry name" value="B3/B4_tRNA-bd"/>
</dbReference>
<name>A0A6P8IJ21_ACTTE</name>
<feature type="domain" description="B3/B4 tRNA-binding" evidence="4">
    <location>
        <begin position="293"/>
        <end position="471"/>
    </location>
</feature>
<proteinExistence type="predicted"/>
<dbReference type="KEGG" id="aten:116301796"/>
<dbReference type="InterPro" id="IPR001611">
    <property type="entry name" value="Leu-rich_rpt"/>
</dbReference>
<protein>
    <submittedName>
        <fullName evidence="6">Leucine-rich repeat-containing protein 47-like</fullName>
    </submittedName>
</protein>
<keyword evidence="1" id="KW-0433">Leucine-rich repeat</keyword>
<dbReference type="GO" id="GO:0003723">
    <property type="term" value="F:RNA binding"/>
    <property type="evidence" value="ECO:0007669"/>
    <property type="project" value="InterPro"/>
</dbReference>
<dbReference type="InterPro" id="IPR003591">
    <property type="entry name" value="Leu-rich_rpt_typical-subtyp"/>
</dbReference>
<dbReference type="Gene3D" id="3.50.40.10">
    <property type="entry name" value="Phenylalanyl-trna Synthetase, Chain B, domain 3"/>
    <property type="match status" value="1"/>
</dbReference>
<dbReference type="SUPFAM" id="SSF52058">
    <property type="entry name" value="L domain-like"/>
    <property type="match status" value="1"/>
</dbReference>
<dbReference type="SMART" id="SM00873">
    <property type="entry name" value="B3_4"/>
    <property type="match status" value="1"/>
</dbReference>
<dbReference type="GO" id="GO:0006432">
    <property type="term" value="P:phenylalanyl-tRNA aminoacylation"/>
    <property type="evidence" value="ECO:0007669"/>
    <property type="project" value="InterPro"/>
</dbReference>
<dbReference type="Proteomes" id="UP000515163">
    <property type="component" value="Unplaced"/>
</dbReference>
<accession>A0A6P8IJ21</accession>
<organism evidence="5 6">
    <name type="scientific">Actinia tenebrosa</name>
    <name type="common">Australian red waratah sea anemone</name>
    <dbReference type="NCBI Taxonomy" id="6105"/>
    <lineage>
        <taxon>Eukaryota</taxon>
        <taxon>Metazoa</taxon>
        <taxon>Cnidaria</taxon>
        <taxon>Anthozoa</taxon>
        <taxon>Hexacorallia</taxon>
        <taxon>Actiniaria</taxon>
        <taxon>Actiniidae</taxon>
        <taxon>Actinia</taxon>
    </lineage>
</organism>
<dbReference type="GO" id="GO:0004826">
    <property type="term" value="F:phenylalanine-tRNA ligase activity"/>
    <property type="evidence" value="ECO:0007669"/>
    <property type="project" value="InterPro"/>
</dbReference>
<feature type="compositionally biased region" description="Basic residues" evidence="3">
    <location>
        <begin position="243"/>
        <end position="254"/>
    </location>
</feature>
<dbReference type="OrthoDB" id="67933at2759"/>
<dbReference type="PROSITE" id="PS51450">
    <property type="entry name" value="LRR"/>
    <property type="match status" value="2"/>
</dbReference>
<evidence type="ECO:0000256" key="3">
    <source>
        <dbReference type="SAM" id="MobiDB-lite"/>
    </source>
</evidence>
<feature type="region of interest" description="Disordered" evidence="3">
    <location>
        <begin position="240"/>
        <end position="272"/>
    </location>
</feature>
<keyword evidence="2" id="KW-0677">Repeat</keyword>
<dbReference type="Gene3D" id="3.80.10.10">
    <property type="entry name" value="Ribonuclease Inhibitor"/>
    <property type="match status" value="2"/>
</dbReference>
<dbReference type="SMART" id="SM00364">
    <property type="entry name" value="LRR_BAC"/>
    <property type="match status" value="5"/>
</dbReference>
<keyword evidence="5" id="KW-1185">Reference proteome</keyword>
<dbReference type="InterPro" id="IPR032675">
    <property type="entry name" value="LRR_dom_sf"/>
</dbReference>
<dbReference type="InterPro" id="IPR045060">
    <property type="entry name" value="Phe-tRNA-ligase_IIc_bsu"/>
</dbReference>
<dbReference type="InterPro" id="IPR020825">
    <property type="entry name" value="Phe-tRNA_synthase-like_B3/B4"/>
</dbReference>
<evidence type="ECO:0000256" key="1">
    <source>
        <dbReference type="ARBA" id="ARBA00022614"/>
    </source>
</evidence>